<keyword evidence="3" id="KW-1185">Reference proteome</keyword>
<keyword evidence="1" id="KW-0472">Membrane</keyword>
<keyword evidence="1" id="KW-0812">Transmembrane</keyword>
<evidence type="ECO:0000313" key="2">
    <source>
        <dbReference type="EMBL" id="GAA5043524.1"/>
    </source>
</evidence>
<dbReference type="Proteomes" id="UP001501729">
    <property type="component" value="Unassembled WGS sequence"/>
</dbReference>
<reference evidence="2 3" key="1">
    <citation type="journal article" date="2019" name="Int. J. Syst. Evol. Microbiol.">
        <title>The Global Catalogue of Microorganisms (GCM) 10K type strain sequencing project: providing services to taxonomists for standard genome sequencing and annotation.</title>
        <authorList>
            <consortium name="The Broad Institute Genomics Platform"/>
            <consortium name="The Broad Institute Genome Sequencing Center for Infectious Disease"/>
            <person name="Wu L."/>
            <person name="Ma J."/>
        </authorList>
    </citation>
    <scope>NUCLEOTIDE SEQUENCE [LARGE SCALE GENOMIC DNA]</scope>
    <source>
        <strain evidence="2 3">JCM 17504</strain>
    </source>
</reference>
<evidence type="ECO:0000313" key="3">
    <source>
        <dbReference type="Proteomes" id="UP001501729"/>
    </source>
</evidence>
<dbReference type="RefSeq" id="WP_227775622.1">
    <property type="nucleotide sequence ID" value="NZ_BAABKX010000001.1"/>
</dbReference>
<dbReference type="AlphaFoldDB" id="A0AAV3UD05"/>
<name>A0AAV3UD05_9EURY</name>
<organism evidence="2 3">
    <name type="scientific">Haladaptatus pallidirubidus</name>
    <dbReference type="NCBI Taxonomy" id="1008152"/>
    <lineage>
        <taxon>Archaea</taxon>
        <taxon>Methanobacteriati</taxon>
        <taxon>Methanobacteriota</taxon>
        <taxon>Stenosarchaea group</taxon>
        <taxon>Halobacteria</taxon>
        <taxon>Halobacteriales</taxon>
        <taxon>Haladaptataceae</taxon>
        <taxon>Haladaptatus</taxon>
    </lineage>
</organism>
<gene>
    <name evidence="2" type="ORF">GCM10025751_08360</name>
</gene>
<evidence type="ECO:0000256" key="1">
    <source>
        <dbReference type="SAM" id="Phobius"/>
    </source>
</evidence>
<dbReference type="EMBL" id="BAABKX010000001">
    <property type="protein sequence ID" value="GAA5043524.1"/>
    <property type="molecule type" value="Genomic_DNA"/>
</dbReference>
<proteinExistence type="predicted"/>
<feature type="transmembrane region" description="Helical" evidence="1">
    <location>
        <begin position="15"/>
        <end position="32"/>
    </location>
</feature>
<keyword evidence="1" id="KW-1133">Transmembrane helix</keyword>
<dbReference type="GeneID" id="68611386"/>
<comment type="caution">
    <text evidence="2">The sequence shown here is derived from an EMBL/GenBank/DDBJ whole genome shotgun (WGS) entry which is preliminary data.</text>
</comment>
<sequence>MGRDDEGRQQARQTGPWVLALGVLAVGTVALARELRRNREKTVTEDS</sequence>
<protein>
    <submittedName>
        <fullName evidence="2">Uncharacterized protein</fullName>
    </submittedName>
</protein>
<accession>A0AAV3UD05</accession>